<comment type="caution">
    <text evidence="5">The sequence shown here is derived from an EMBL/GenBank/DDBJ whole genome shotgun (WGS) entry which is preliminary data.</text>
</comment>
<sequence length="180" mass="19579">MRAAADLFADEGIHAIGVTALVERADVAKAASYSTFKSKNDLADGCPERQDNVTSGRFQRIEGVTRPYRSRSGRFFDLLSSTAVNPPAGVWVRDGLDGNTQAGSTGEAMGAYPPAGRAVHDPTQARESRLCRRDRGLRPDRDNLRRRADHSSIQPGSDAIERERTMALSIIDANAPDDRP</sequence>
<evidence type="ECO:0000256" key="2">
    <source>
        <dbReference type="PROSITE-ProRule" id="PRU00335"/>
    </source>
</evidence>
<dbReference type="Pfam" id="PF00440">
    <property type="entry name" value="TetR_N"/>
    <property type="match status" value="1"/>
</dbReference>
<dbReference type="EMBL" id="JAKEIP010000122">
    <property type="protein sequence ID" value="MCF1596956.1"/>
    <property type="molecule type" value="Genomic_DNA"/>
</dbReference>
<dbReference type="GO" id="GO:0003677">
    <property type="term" value="F:DNA binding"/>
    <property type="evidence" value="ECO:0007669"/>
    <property type="project" value="UniProtKB-UniRule"/>
</dbReference>
<evidence type="ECO:0000313" key="6">
    <source>
        <dbReference type="Proteomes" id="UP001139384"/>
    </source>
</evidence>
<keyword evidence="1 2" id="KW-0238">DNA-binding</keyword>
<organism evidence="5 6">
    <name type="scientific">Streptomyces muensis</name>
    <dbReference type="NCBI Taxonomy" id="1077944"/>
    <lineage>
        <taxon>Bacteria</taxon>
        <taxon>Bacillati</taxon>
        <taxon>Actinomycetota</taxon>
        <taxon>Actinomycetes</taxon>
        <taxon>Kitasatosporales</taxon>
        <taxon>Streptomycetaceae</taxon>
        <taxon>Streptomyces</taxon>
    </lineage>
</organism>
<gene>
    <name evidence="5" type="ORF">L0P92_25830</name>
</gene>
<protein>
    <submittedName>
        <fullName evidence="5">TetR/AcrR family transcriptional regulator</fullName>
    </submittedName>
</protein>
<keyword evidence="6" id="KW-1185">Reference proteome</keyword>
<dbReference type="Proteomes" id="UP001139384">
    <property type="component" value="Unassembled WGS sequence"/>
</dbReference>
<reference evidence="5" key="1">
    <citation type="submission" date="2022-01" db="EMBL/GenBank/DDBJ databases">
        <title>Draft Genome Sequences of Seven Type Strains of the Genus Streptomyces.</title>
        <authorList>
            <person name="Aziz S."/>
            <person name="Coretto E."/>
            <person name="Chronakova A."/>
            <person name="Sproer C."/>
            <person name="Huber K."/>
            <person name="Nouioui I."/>
            <person name="Gross H."/>
        </authorList>
    </citation>
    <scope>NUCLEOTIDE SEQUENCE</scope>
    <source>
        <strain evidence="5">DSM 103493</strain>
    </source>
</reference>
<evidence type="ECO:0000259" key="4">
    <source>
        <dbReference type="PROSITE" id="PS50977"/>
    </source>
</evidence>
<evidence type="ECO:0000313" key="5">
    <source>
        <dbReference type="EMBL" id="MCF1596956.1"/>
    </source>
</evidence>
<evidence type="ECO:0000256" key="1">
    <source>
        <dbReference type="ARBA" id="ARBA00023125"/>
    </source>
</evidence>
<dbReference type="SUPFAM" id="SSF46689">
    <property type="entry name" value="Homeodomain-like"/>
    <property type="match status" value="1"/>
</dbReference>
<proteinExistence type="predicted"/>
<feature type="domain" description="HTH tetR-type" evidence="4">
    <location>
        <begin position="1"/>
        <end position="54"/>
    </location>
</feature>
<accession>A0A9X1Q1Q3</accession>
<feature type="DNA-binding region" description="H-T-H motif" evidence="2">
    <location>
        <begin position="17"/>
        <end position="36"/>
    </location>
</feature>
<dbReference type="AlphaFoldDB" id="A0A9X1Q1Q3"/>
<feature type="compositionally biased region" description="Basic and acidic residues" evidence="3">
    <location>
        <begin position="118"/>
        <end position="150"/>
    </location>
</feature>
<dbReference type="PROSITE" id="PS50977">
    <property type="entry name" value="HTH_TETR_2"/>
    <property type="match status" value="1"/>
</dbReference>
<dbReference type="InterPro" id="IPR009057">
    <property type="entry name" value="Homeodomain-like_sf"/>
</dbReference>
<dbReference type="RefSeq" id="WP_234765383.1">
    <property type="nucleotide sequence ID" value="NZ_JAKEIP010000122.1"/>
</dbReference>
<dbReference type="InterPro" id="IPR001647">
    <property type="entry name" value="HTH_TetR"/>
</dbReference>
<dbReference type="Gene3D" id="1.10.357.10">
    <property type="entry name" value="Tetracycline Repressor, domain 2"/>
    <property type="match status" value="1"/>
</dbReference>
<evidence type="ECO:0000256" key="3">
    <source>
        <dbReference type="SAM" id="MobiDB-lite"/>
    </source>
</evidence>
<name>A0A9X1Q1Q3_STRM4</name>
<feature type="region of interest" description="Disordered" evidence="3">
    <location>
        <begin position="101"/>
        <end position="162"/>
    </location>
</feature>